<evidence type="ECO:0000256" key="8">
    <source>
        <dbReference type="PROSITE-ProRule" id="PRU00042"/>
    </source>
</evidence>
<dbReference type="InterPro" id="IPR031140">
    <property type="entry name" value="IDD1-16"/>
</dbReference>
<accession>A0A1S2XEV3</accession>
<dbReference type="Gene3D" id="3.30.160.60">
    <property type="entry name" value="Classic Zinc Finger"/>
    <property type="match status" value="1"/>
</dbReference>
<reference evidence="12" key="2">
    <citation type="submission" date="2025-08" db="UniProtKB">
        <authorList>
            <consortium name="RefSeq"/>
        </authorList>
    </citation>
    <scope>IDENTIFICATION</scope>
    <source>
        <tissue evidence="12">Etiolated seedlings</tissue>
    </source>
</reference>
<dbReference type="GO" id="GO:0003677">
    <property type="term" value="F:DNA binding"/>
    <property type="evidence" value="ECO:0007669"/>
    <property type="project" value="UniProtKB-KW"/>
</dbReference>
<name>A0A1S2XEV3_CICAR</name>
<dbReference type="InterPro" id="IPR055185">
    <property type="entry name" value="C2CH-4th_BIRD-IDD"/>
</dbReference>
<reference evidence="11" key="1">
    <citation type="journal article" date="2013" name="Nat. Biotechnol.">
        <title>Draft genome sequence of chickpea (Cicer arietinum) provides a resource for trait improvement.</title>
        <authorList>
            <person name="Varshney R.K."/>
            <person name="Song C."/>
            <person name="Saxena R.K."/>
            <person name="Azam S."/>
            <person name="Yu S."/>
            <person name="Sharpe A.G."/>
            <person name="Cannon S."/>
            <person name="Baek J."/>
            <person name="Rosen B.D."/>
            <person name="Tar'an B."/>
            <person name="Millan T."/>
            <person name="Zhang X."/>
            <person name="Ramsay L.D."/>
            <person name="Iwata A."/>
            <person name="Wang Y."/>
            <person name="Nelson W."/>
            <person name="Farmer A.D."/>
            <person name="Gaur P.M."/>
            <person name="Soderlund C."/>
            <person name="Penmetsa R.V."/>
            <person name="Xu C."/>
            <person name="Bharti A.K."/>
            <person name="He W."/>
            <person name="Winter P."/>
            <person name="Zhao S."/>
            <person name="Hane J.K."/>
            <person name="Carrasquilla-Garcia N."/>
            <person name="Condie J.A."/>
            <person name="Upadhyaya H.D."/>
            <person name="Luo M.C."/>
            <person name="Thudi M."/>
            <person name="Gowda C.L."/>
            <person name="Singh N.P."/>
            <person name="Lichtenzveig J."/>
            <person name="Gali K.K."/>
            <person name="Rubio J."/>
            <person name="Nadarajan N."/>
            <person name="Dolezel J."/>
            <person name="Bansal K.C."/>
            <person name="Xu X."/>
            <person name="Edwards D."/>
            <person name="Zhang G."/>
            <person name="Kahl G."/>
            <person name="Gil J."/>
            <person name="Singh K.B."/>
            <person name="Datta S.K."/>
            <person name="Jackson S.A."/>
            <person name="Wang J."/>
            <person name="Cook D.R."/>
        </authorList>
    </citation>
    <scope>NUCLEOTIDE SEQUENCE [LARGE SCALE GENOMIC DNA]</scope>
    <source>
        <strain evidence="11">cv. CDC Frontier</strain>
    </source>
</reference>
<evidence type="ECO:0000256" key="5">
    <source>
        <dbReference type="ARBA" id="ARBA00023015"/>
    </source>
</evidence>
<dbReference type="InterPro" id="IPR013087">
    <property type="entry name" value="Znf_C2H2_type"/>
</dbReference>
<dbReference type="PANTHER" id="PTHR10593:SF167">
    <property type="entry name" value="F-BOX ASSOCIATED PROTEIN"/>
    <property type="match status" value="1"/>
</dbReference>
<feature type="region of interest" description="Disordered" evidence="9">
    <location>
        <begin position="15"/>
        <end position="41"/>
    </location>
</feature>
<evidence type="ECO:0000313" key="12">
    <source>
        <dbReference type="RefSeq" id="XP_004487192.3"/>
    </source>
</evidence>
<evidence type="ECO:0000313" key="11">
    <source>
        <dbReference type="Proteomes" id="UP000087171"/>
    </source>
</evidence>
<dbReference type="eggNOG" id="KOG1721">
    <property type="taxonomic scope" value="Eukaryota"/>
</dbReference>
<keyword evidence="2" id="KW-0677">Repeat</keyword>
<dbReference type="RefSeq" id="XP_004487192.3">
    <property type="nucleotide sequence ID" value="XM_004487135.3"/>
</dbReference>
<dbReference type="Pfam" id="PF22996">
    <property type="entry name" value="C2H2-2nd_BIRD-IDD"/>
    <property type="match status" value="1"/>
</dbReference>
<keyword evidence="5" id="KW-0805">Transcription regulation</keyword>
<dbReference type="GO" id="GO:0005634">
    <property type="term" value="C:nucleus"/>
    <property type="evidence" value="ECO:0007669"/>
    <property type="project" value="TreeGrafter"/>
</dbReference>
<evidence type="ECO:0000256" key="3">
    <source>
        <dbReference type="ARBA" id="ARBA00022771"/>
    </source>
</evidence>
<keyword evidence="1" id="KW-0479">Metal-binding</keyword>
<keyword evidence="11" id="KW-1185">Reference proteome</keyword>
<dbReference type="PROSITE" id="PS00028">
    <property type="entry name" value="ZINC_FINGER_C2H2_1"/>
    <property type="match status" value="1"/>
</dbReference>
<dbReference type="GO" id="GO:0008270">
    <property type="term" value="F:zinc ion binding"/>
    <property type="evidence" value="ECO:0007669"/>
    <property type="project" value="UniProtKB-KW"/>
</dbReference>
<evidence type="ECO:0000256" key="4">
    <source>
        <dbReference type="ARBA" id="ARBA00022833"/>
    </source>
</evidence>
<protein>
    <submittedName>
        <fullName evidence="12">Zinc finger protein MAGPIE</fullName>
    </submittedName>
</protein>
<dbReference type="GeneID" id="101511476"/>
<dbReference type="PROSITE" id="PS50157">
    <property type="entry name" value="ZINC_FINGER_C2H2_2"/>
    <property type="match status" value="1"/>
</dbReference>
<keyword evidence="7" id="KW-0804">Transcription</keyword>
<dbReference type="KEGG" id="cam:101511476"/>
<dbReference type="FunFam" id="3.30.160.60:FF:000131">
    <property type="entry name" value="protein indeterminate-domain 5, chloroplastic-like"/>
    <property type="match status" value="1"/>
</dbReference>
<proteinExistence type="predicted"/>
<dbReference type="InterPro" id="IPR055187">
    <property type="entry name" value="C2CH-3rd_BIRD-IDD"/>
</dbReference>
<evidence type="ECO:0000256" key="9">
    <source>
        <dbReference type="SAM" id="MobiDB-lite"/>
    </source>
</evidence>
<dbReference type="FunFam" id="3.30.160.60:FF:000554">
    <property type="entry name" value="protein indeterminate-domain 12-like"/>
    <property type="match status" value="1"/>
</dbReference>
<evidence type="ECO:0000256" key="7">
    <source>
        <dbReference type="ARBA" id="ARBA00023163"/>
    </source>
</evidence>
<dbReference type="PANTHER" id="PTHR10593">
    <property type="entry name" value="SERINE/THREONINE-PROTEIN KINASE RIO"/>
    <property type="match status" value="1"/>
</dbReference>
<evidence type="ECO:0000256" key="2">
    <source>
        <dbReference type="ARBA" id="ARBA00022737"/>
    </source>
</evidence>
<dbReference type="OrthoDB" id="6354171at2759"/>
<sequence length="454" mass="50580">MVEIMNNTQISNGFLHQNTTTVSNDNPPLLKRKRNLPGNPDPEAEVISLSPKTLMATNRFVCEICLKGFQRDQNLQLHRRGHNLPWKLKQRTSQEVRKRVYVCPEKTCVHNHPSRALGDLTGIKKHFCRKHGEKKWKCEKCSKFYAVQSDWKAHSKTCGTREYKCDCGTIFSRRDSFVTHRAFCDALAEETARINGSTNINNSLGMVSNNIGYSIMQTSLAPSNFSSIFKPISCTNQETSRGLSLWMNQTSQAHDTMTNNSNLHEIHPLVGNGNTLVSCSNPPNSNNYELNWLFGNKLSSNNGCEELSSSVSLPLVNSNIDKDSSNNLISVPSLYSSQHQSQTTFANMSATALLQKAAQFGTTNSADPLLLGSLGMRCNSTTPTQQDHGNKFCGVYGSASAADKYYSGELSQMPPTKRRRVHTDETVWGQTRDFLGVGGVNHVPSFINQRMDFI</sequence>
<feature type="domain" description="C2H2-type" evidence="10">
    <location>
        <begin position="60"/>
        <end position="82"/>
    </location>
</feature>
<keyword evidence="6" id="KW-0238">DNA-binding</keyword>
<dbReference type="Pfam" id="PF22995">
    <property type="entry name" value="C2CH-3rd_BIRD-IDD"/>
    <property type="match status" value="1"/>
</dbReference>
<feature type="compositionally biased region" description="Polar residues" evidence="9">
    <location>
        <begin position="15"/>
        <end position="26"/>
    </location>
</feature>
<organism evidence="11 12">
    <name type="scientific">Cicer arietinum</name>
    <name type="common">Chickpea</name>
    <name type="synonym">Garbanzo</name>
    <dbReference type="NCBI Taxonomy" id="3827"/>
    <lineage>
        <taxon>Eukaryota</taxon>
        <taxon>Viridiplantae</taxon>
        <taxon>Streptophyta</taxon>
        <taxon>Embryophyta</taxon>
        <taxon>Tracheophyta</taxon>
        <taxon>Spermatophyta</taxon>
        <taxon>Magnoliopsida</taxon>
        <taxon>eudicotyledons</taxon>
        <taxon>Gunneridae</taxon>
        <taxon>Pentapetalae</taxon>
        <taxon>rosids</taxon>
        <taxon>fabids</taxon>
        <taxon>Fabales</taxon>
        <taxon>Fabaceae</taxon>
        <taxon>Papilionoideae</taxon>
        <taxon>50 kb inversion clade</taxon>
        <taxon>NPAAA clade</taxon>
        <taxon>Hologalegina</taxon>
        <taxon>IRL clade</taxon>
        <taxon>Cicereae</taxon>
        <taxon>Cicer</taxon>
    </lineage>
</organism>
<dbReference type="InterPro" id="IPR036236">
    <property type="entry name" value="Znf_C2H2_sf"/>
</dbReference>
<dbReference type="Proteomes" id="UP000087171">
    <property type="component" value="Chromosome Ca1"/>
</dbReference>
<dbReference type="InterPro" id="IPR055186">
    <property type="entry name" value="C2H2-2nd_BIRD-IDD"/>
</dbReference>
<dbReference type="STRING" id="3827.A0A1S2XEV3"/>
<dbReference type="Pfam" id="PF22992">
    <property type="entry name" value="C2CH-4th_BIRD-IDD"/>
    <property type="match status" value="1"/>
</dbReference>
<dbReference type="GO" id="GO:0003700">
    <property type="term" value="F:DNA-binding transcription factor activity"/>
    <property type="evidence" value="ECO:0007669"/>
    <property type="project" value="TreeGrafter"/>
</dbReference>
<gene>
    <name evidence="12" type="primary">LOC101511476</name>
</gene>
<keyword evidence="4" id="KW-0862">Zinc</keyword>
<dbReference type="AlphaFoldDB" id="A0A1S2XEV3"/>
<evidence type="ECO:0000259" key="10">
    <source>
        <dbReference type="PROSITE" id="PS50157"/>
    </source>
</evidence>
<evidence type="ECO:0000256" key="1">
    <source>
        <dbReference type="ARBA" id="ARBA00022723"/>
    </source>
</evidence>
<dbReference type="SUPFAM" id="SSF57667">
    <property type="entry name" value="beta-beta-alpha zinc fingers"/>
    <property type="match status" value="1"/>
</dbReference>
<dbReference type="PaxDb" id="3827-XP_004487192.1"/>
<evidence type="ECO:0000256" key="6">
    <source>
        <dbReference type="ARBA" id="ARBA00023125"/>
    </source>
</evidence>
<keyword evidence="3 8" id="KW-0863">Zinc-finger</keyword>